<dbReference type="STRING" id="1244869.H261_11879"/>
<accession>M2ZQY6</accession>
<evidence type="ECO:0000256" key="3">
    <source>
        <dbReference type="SAM" id="Phobius"/>
    </source>
</evidence>
<evidence type="ECO:0000256" key="2">
    <source>
        <dbReference type="ARBA" id="ARBA00009387"/>
    </source>
</evidence>
<sequence>MFDFSDFAITAFLLKLGYGVVAVLGLIWLSSHLDQRAGRTFAQSMEEIAKDPIGLALYYGLRFIGLALLLGALMGCSAASAGTIYSSRYDDEIASAVKTYWPDYPRPASWKAQLYAESRLDPAAVSPVGAKGLAQFMPGTWDQVTRELRLGAASPHHDIAIQAGAYYMARLRHIWRAGRDSADRQPLAQASYNAGAGNIINAQKVCGGARLWAVIAPCLGTVTGIHSRETLTYVSRIADYTARMEAGL</sequence>
<keyword evidence="3" id="KW-0812">Transmembrane</keyword>
<dbReference type="PANTHER" id="PTHR37423">
    <property type="entry name" value="SOLUBLE LYTIC MUREIN TRANSGLYCOSYLASE-RELATED"/>
    <property type="match status" value="1"/>
</dbReference>
<dbReference type="RefSeq" id="WP_008617720.1">
    <property type="nucleotide sequence ID" value="NZ_AONQ01000028.1"/>
</dbReference>
<dbReference type="Pfam" id="PF01464">
    <property type="entry name" value="SLT"/>
    <property type="match status" value="1"/>
</dbReference>
<comment type="similarity">
    <text evidence="1">Belongs to the transglycosylase Slt family.</text>
</comment>
<name>M2ZQY6_9PROT</name>
<evidence type="ECO:0000259" key="4">
    <source>
        <dbReference type="Pfam" id="PF01464"/>
    </source>
</evidence>
<dbReference type="InterPro" id="IPR023346">
    <property type="entry name" value="Lysozyme-like_dom_sf"/>
</dbReference>
<feature type="domain" description="Transglycosylase SLT" evidence="4">
    <location>
        <begin position="115"/>
        <end position="204"/>
    </location>
</feature>
<dbReference type="InterPro" id="IPR008258">
    <property type="entry name" value="Transglycosylase_SLT_dom_1"/>
</dbReference>
<feature type="transmembrane region" description="Helical" evidence="3">
    <location>
        <begin position="12"/>
        <end position="31"/>
    </location>
</feature>
<evidence type="ECO:0000256" key="1">
    <source>
        <dbReference type="ARBA" id="ARBA00007734"/>
    </source>
</evidence>
<dbReference type="Proteomes" id="UP000011744">
    <property type="component" value="Unassembled WGS sequence"/>
</dbReference>
<reference evidence="5 6" key="1">
    <citation type="journal article" date="2014" name="Genome Announc.">
        <title>Draft Genome Sequence of Magnetospirillum sp. Strain SO-1, a Freshwater Magnetotactic Bacterium Isolated from the Ol'khovka River, Russia.</title>
        <authorList>
            <person name="Grouzdev D.S."/>
            <person name="Dziuba M.V."/>
            <person name="Sukhacheva M.S."/>
            <person name="Mardanov A.V."/>
            <person name="Beletskiy A.V."/>
            <person name="Kuznetsov B.B."/>
            <person name="Skryabin K.G."/>
        </authorList>
    </citation>
    <scope>NUCLEOTIDE SEQUENCE [LARGE SCALE GENOMIC DNA]</scope>
    <source>
        <strain evidence="5 6">SO-1</strain>
    </source>
</reference>
<evidence type="ECO:0000313" key="5">
    <source>
        <dbReference type="EMBL" id="EME69732.1"/>
    </source>
</evidence>
<dbReference type="EMBL" id="AONQ01000028">
    <property type="protein sequence ID" value="EME69732.1"/>
    <property type="molecule type" value="Genomic_DNA"/>
</dbReference>
<dbReference type="eggNOG" id="COG0741">
    <property type="taxonomic scope" value="Bacteria"/>
</dbReference>
<dbReference type="PATRIC" id="fig|1244869.3.peg.2393"/>
<feature type="transmembrane region" description="Helical" evidence="3">
    <location>
        <begin position="52"/>
        <end position="74"/>
    </location>
</feature>
<dbReference type="PANTHER" id="PTHR37423:SF2">
    <property type="entry name" value="MEMBRANE-BOUND LYTIC MUREIN TRANSGLYCOSYLASE C"/>
    <property type="match status" value="1"/>
</dbReference>
<evidence type="ECO:0000313" key="6">
    <source>
        <dbReference type="Proteomes" id="UP000011744"/>
    </source>
</evidence>
<organism evidence="5 6">
    <name type="scientific">Paramagnetospirillum caucaseum</name>
    <dbReference type="NCBI Taxonomy" id="1244869"/>
    <lineage>
        <taxon>Bacteria</taxon>
        <taxon>Pseudomonadati</taxon>
        <taxon>Pseudomonadota</taxon>
        <taxon>Alphaproteobacteria</taxon>
        <taxon>Rhodospirillales</taxon>
        <taxon>Magnetospirillaceae</taxon>
        <taxon>Paramagnetospirillum</taxon>
    </lineage>
</organism>
<comment type="caution">
    <text evidence="5">The sequence shown here is derived from an EMBL/GenBank/DDBJ whole genome shotgun (WGS) entry which is preliminary data.</text>
</comment>
<keyword evidence="3" id="KW-1133">Transmembrane helix</keyword>
<dbReference type="OrthoDB" id="9801695at2"/>
<keyword evidence="6" id="KW-1185">Reference proteome</keyword>
<keyword evidence="3" id="KW-0472">Membrane</keyword>
<comment type="similarity">
    <text evidence="2">Belongs to the virb1 family.</text>
</comment>
<dbReference type="SUPFAM" id="SSF53955">
    <property type="entry name" value="Lysozyme-like"/>
    <property type="match status" value="1"/>
</dbReference>
<dbReference type="Gene3D" id="1.10.530.10">
    <property type="match status" value="1"/>
</dbReference>
<proteinExistence type="inferred from homology"/>
<dbReference type="AlphaFoldDB" id="M2ZQY6"/>
<protein>
    <recommendedName>
        <fullName evidence="4">Transglycosylase SLT domain-containing protein</fullName>
    </recommendedName>
</protein>
<gene>
    <name evidence="5" type="ORF">H261_11879</name>
</gene>